<reference evidence="4 5" key="1">
    <citation type="submission" date="2013-11" db="EMBL/GenBank/DDBJ databases">
        <title>Genome sequencing of Stegodyphus mimosarum.</title>
        <authorList>
            <person name="Bechsgaard J."/>
        </authorList>
    </citation>
    <scope>NUCLEOTIDE SEQUENCE [LARGE SCALE GENOMIC DNA]</scope>
</reference>
<evidence type="ECO:0000313" key="4">
    <source>
        <dbReference type="EMBL" id="KFM63720.1"/>
    </source>
</evidence>
<dbReference type="AlphaFoldDB" id="A0A087TF31"/>
<name>A0A087TF31_STEMI</name>
<evidence type="ECO:0000259" key="3">
    <source>
        <dbReference type="SMART" id="SM00042"/>
    </source>
</evidence>
<evidence type="ECO:0000256" key="1">
    <source>
        <dbReference type="ARBA" id="ARBA00023157"/>
    </source>
</evidence>
<protein>
    <recommendedName>
        <fullName evidence="3">CUB domain-containing protein</fullName>
    </recommendedName>
</protein>
<evidence type="ECO:0000313" key="5">
    <source>
        <dbReference type="Proteomes" id="UP000054359"/>
    </source>
</evidence>
<evidence type="ECO:0000256" key="2">
    <source>
        <dbReference type="SAM" id="SignalP"/>
    </source>
</evidence>
<keyword evidence="5" id="KW-1185">Reference proteome</keyword>
<dbReference type="Proteomes" id="UP000054359">
    <property type="component" value="Unassembled WGS sequence"/>
</dbReference>
<feature type="non-terminal residue" evidence="4">
    <location>
        <position position="187"/>
    </location>
</feature>
<dbReference type="InterPro" id="IPR035914">
    <property type="entry name" value="Sperma_CUB_dom_sf"/>
</dbReference>
<organism evidence="4 5">
    <name type="scientific">Stegodyphus mimosarum</name>
    <name type="common">African social velvet spider</name>
    <dbReference type="NCBI Taxonomy" id="407821"/>
    <lineage>
        <taxon>Eukaryota</taxon>
        <taxon>Metazoa</taxon>
        <taxon>Ecdysozoa</taxon>
        <taxon>Arthropoda</taxon>
        <taxon>Chelicerata</taxon>
        <taxon>Arachnida</taxon>
        <taxon>Araneae</taxon>
        <taxon>Araneomorphae</taxon>
        <taxon>Entelegynae</taxon>
        <taxon>Eresoidea</taxon>
        <taxon>Eresidae</taxon>
        <taxon>Stegodyphus</taxon>
    </lineage>
</organism>
<feature type="signal peptide" evidence="2">
    <location>
        <begin position="1"/>
        <end position="17"/>
    </location>
</feature>
<dbReference type="Gene3D" id="2.60.120.290">
    <property type="entry name" value="Spermadhesin, CUB domain"/>
    <property type="match status" value="1"/>
</dbReference>
<feature type="chain" id="PRO_5001829593" description="CUB domain-containing protein" evidence="2">
    <location>
        <begin position="18"/>
        <end position="187"/>
    </location>
</feature>
<feature type="domain" description="CUB" evidence="3">
    <location>
        <begin position="39"/>
        <end position="159"/>
    </location>
</feature>
<dbReference type="EMBL" id="KK114931">
    <property type="protein sequence ID" value="KFM63720.1"/>
    <property type="molecule type" value="Genomic_DNA"/>
</dbReference>
<keyword evidence="1" id="KW-1015">Disulfide bond</keyword>
<keyword evidence="2" id="KW-0732">Signal</keyword>
<dbReference type="SUPFAM" id="SSF49854">
    <property type="entry name" value="Spermadhesin, CUB domain"/>
    <property type="match status" value="1"/>
</dbReference>
<gene>
    <name evidence="4" type="ORF">X975_04367</name>
</gene>
<dbReference type="OrthoDB" id="6514358at2759"/>
<proteinExistence type="predicted"/>
<sequence length="187" mass="21241">MHPQLLFIVIFMYSVNIQPIATYRTFSMLDLGSCSRNSVSITMESMTHNSSGILVSSLNNTYKPGLHCIISLRPPMSYGIVISIKKIDLGPPSRNYENCQTYLELAPVGRSKTKRLCGYSDDKYEFKAFNYGGELDVVFHTSNSTRHKKAFFQLTFTAVRKGNSWCFKEEARCLNNYCIWKGLLCDG</sequence>
<dbReference type="InterPro" id="IPR000859">
    <property type="entry name" value="CUB_dom"/>
</dbReference>
<dbReference type="SMART" id="SM00042">
    <property type="entry name" value="CUB"/>
    <property type="match status" value="1"/>
</dbReference>
<accession>A0A087TF31</accession>